<reference evidence="1" key="1">
    <citation type="submission" date="2020-04" db="EMBL/GenBank/DDBJ databases">
        <authorList>
            <person name="Alioto T."/>
            <person name="Alioto T."/>
            <person name="Gomez Garrido J."/>
        </authorList>
    </citation>
    <scope>NUCLEOTIDE SEQUENCE</scope>
    <source>
        <strain evidence="1">A484AB</strain>
    </source>
</reference>
<dbReference type="EMBL" id="CACRXK020014381">
    <property type="protein sequence ID" value="CAB4026747.1"/>
    <property type="molecule type" value="Genomic_DNA"/>
</dbReference>
<dbReference type="Proteomes" id="UP001152795">
    <property type="component" value="Unassembled WGS sequence"/>
</dbReference>
<accession>A0A7D9L9W0</accession>
<name>A0A7D9L9W0_PARCT</name>
<evidence type="ECO:0000313" key="2">
    <source>
        <dbReference type="Proteomes" id="UP001152795"/>
    </source>
</evidence>
<proteinExistence type="predicted"/>
<dbReference type="AlphaFoldDB" id="A0A7D9L9W0"/>
<organism evidence="1 2">
    <name type="scientific">Paramuricea clavata</name>
    <name type="common">Red gorgonian</name>
    <name type="synonym">Violescent sea-whip</name>
    <dbReference type="NCBI Taxonomy" id="317549"/>
    <lineage>
        <taxon>Eukaryota</taxon>
        <taxon>Metazoa</taxon>
        <taxon>Cnidaria</taxon>
        <taxon>Anthozoa</taxon>
        <taxon>Octocorallia</taxon>
        <taxon>Malacalcyonacea</taxon>
        <taxon>Plexauridae</taxon>
        <taxon>Paramuricea</taxon>
    </lineage>
</organism>
<dbReference type="OrthoDB" id="6343797at2759"/>
<sequence>MRPADVNEENKDEVWTRVCGYPLSTFPKPEFKMETEMGYLFSDRPEGEAGEEGEAETSFIEDNDLPVTSFDELLNNANQNLDEAMIASFREENEDDRYKKRREQTDKLYLVGTFDEIK</sequence>
<evidence type="ECO:0000313" key="1">
    <source>
        <dbReference type="EMBL" id="CAB4026747.1"/>
    </source>
</evidence>
<gene>
    <name evidence="1" type="ORF">PACLA_8A087655</name>
</gene>
<comment type="caution">
    <text evidence="1">The sequence shown here is derived from an EMBL/GenBank/DDBJ whole genome shotgun (WGS) entry which is preliminary data.</text>
</comment>
<keyword evidence="2" id="KW-1185">Reference proteome</keyword>
<protein>
    <submittedName>
        <fullName evidence="1">Uncharacterized protein</fullName>
    </submittedName>
</protein>